<sequence length="273" mass="30218">MGEGPLVLCLHGFPDNANSFRHQLPFLAAAGYRAVAVTLRGYEPSSQPADGDYSMQALVADVLAWVEELDAGPVHLIGHDWGAAIAYSAAAFAPDKFRSIAALAVPHPGRFSAEARRHPKQALLSWYMLFFQLRGLSERAVRWNNFALLKRLWNKWSPGWDGPDAVMEDVLATFRKPGVLTASLGYYRAALGRKKQGAPSKSQAAFKLTIPVLAMSGEEDGCVDSEVFEQLLYDEDYTAGLKFERVRGAGHFLHQERPDACNRILLEWLNSND</sequence>
<comment type="caution">
    <text evidence="3">The sequence shown here is derived from an EMBL/GenBank/DDBJ whole genome shotgun (WGS) entry which is preliminary data.</text>
</comment>
<dbReference type="InterPro" id="IPR000073">
    <property type="entry name" value="AB_hydrolase_1"/>
</dbReference>
<dbReference type="Gene3D" id="3.40.50.1820">
    <property type="entry name" value="alpha/beta hydrolase"/>
    <property type="match status" value="1"/>
</dbReference>
<proteinExistence type="predicted"/>
<dbReference type="InterPro" id="IPR000639">
    <property type="entry name" value="Epox_hydrolase-like"/>
</dbReference>
<dbReference type="SUPFAM" id="SSF53474">
    <property type="entry name" value="alpha/beta-Hydrolases"/>
    <property type="match status" value="1"/>
</dbReference>
<dbReference type="AlphaFoldDB" id="A0A6I4SKS4"/>
<dbReference type="PRINTS" id="PR00412">
    <property type="entry name" value="EPOXHYDRLASE"/>
</dbReference>
<keyword evidence="4" id="KW-1185">Reference proteome</keyword>
<evidence type="ECO:0000259" key="2">
    <source>
        <dbReference type="Pfam" id="PF00561"/>
    </source>
</evidence>
<dbReference type="Pfam" id="PF00561">
    <property type="entry name" value="Abhydrolase_1"/>
    <property type="match status" value="1"/>
</dbReference>
<keyword evidence="1 3" id="KW-0378">Hydrolase</keyword>
<name>A0A6I4SKS4_9SPHN</name>
<dbReference type="EMBL" id="WTYS01000001">
    <property type="protein sequence ID" value="MXO55392.1"/>
    <property type="molecule type" value="Genomic_DNA"/>
</dbReference>
<dbReference type="InterPro" id="IPR029058">
    <property type="entry name" value="AB_hydrolase_fold"/>
</dbReference>
<evidence type="ECO:0000313" key="4">
    <source>
        <dbReference type="Proteomes" id="UP000468943"/>
    </source>
</evidence>
<feature type="domain" description="AB hydrolase-1" evidence="2">
    <location>
        <begin position="5"/>
        <end position="257"/>
    </location>
</feature>
<dbReference type="Proteomes" id="UP000468943">
    <property type="component" value="Unassembled WGS sequence"/>
</dbReference>
<dbReference type="OrthoDB" id="9812774at2"/>
<dbReference type="PANTHER" id="PTHR43329">
    <property type="entry name" value="EPOXIDE HYDROLASE"/>
    <property type="match status" value="1"/>
</dbReference>
<accession>A0A6I4SKS4</accession>
<evidence type="ECO:0000313" key="3">
    <source>
        <dbReference type="EMBL" id="MXO55392.1"/>
    </source>
</evidence>
<dbReference type="GO" id="GO:0016787">
    <property type="term" value="F:hydrolase activity"/>
    <property type="evidence" value="ECO:0007669"/>
    <property type="project" value="UniProtKB-KW"/>
</dbReference>
<evidence type="ECO:0000256" key="1">
    <source>
        <dbReference type="ARBA" id="ARBA00022801"/>
    </source>
</evidence>
<organism evidence="3 4">
    <name type="scientific">Pontixanthobacter gangjinensis</name>
    <dbReference type="NCBI Taxonomy" id="1028742"/>
    <lineage>
        <taxon>Bacteria</taxon>
        <taxon>Pseudomonadati</taxon>
        <taxon>Pseudomonadota</taxon>
        <taxon>Alphaproteobacteria</taxon>
        <taxon>Sphingomonadales</taxon>
        <taxon>Erythrobacteraceae</taxon>
        <taxon>Pontixanthobacter</taxon>
    </lineage>
</organism>
<protein>
    <submittedName>
        <fullName evidence="3">Alpha/beta fold hydrolase</fullName>
    </submittedName>
</protein>
<gene>
    <name evidence="3" type="ORF">GRI36_00720</name>
</gene>
<reference evidence="3 4" key="1">
    <citation type="submission" date="2019-12" db="EMBL/GenBank/DDBJ databases">
        <title>Genomic-based taxomic classification of the family Erythrobacteraceae.</title>
        <authorList>
            <person name="Xu L."/>
        </authorList>
    </citation>
    <scope>NUCLEOTIDE SEQUENCE [LARGE SCALE GENOMIC DNA]</scope>
    <source>
        <strain evidence="3 4">JCM 17802</strain>
    </source>
</reference>